<evidence type="ECO:0000313" key="2">
    <source>
        <dbReference type="Proteomes" id="UP000015605"/>
    </source>
</evidence>
<dbReference type="InterPro" id="IPR043129">
    <property type="entry name" value="ATPase_NBD"/>
</dbReference>
<dbReference type="EMBL" id="AUSS01000035">
    <property type="protein sequence ID" value="EPZ92231.1"/>
    <property type="molecule type" value="Genomic_DNA"/>
</dbReference>
<name>T0F269_HELPX</name>
<dbReference type="Proteomes" id="UP000015605">
    <property type="component" value="Unassembled WGS sequence"/>
</dbReference>
<gene>
    <name evidence="1" type="ORF">N207_03335</name>
</gene>
<evidence type="ECO:0000313" key="1">
    <source>
        <dbReference type="EMBL" id="EPZ92231.1"/>
    </source>
</evidence>
<proteinExistence type="predicted"/>
<evidence type="ECO:0008006" key="3">
    <source>
        <dbReference type="Google" id="ProtNLM"/>
    </source>
</evidence>
<comment type="caution">
    <text evidence="1">The sequence shown here is derived from an EMBL/GenBank/DDBJ whole genome shotgun (WGS) entry which is preliminary data.</text>
</comment>
<organism evidence="1 2">
    <name type="scientific">Helicobacter pylori UM114</name>
    <dbReference type="NCBI Taxonomy" id="1355531"/>
    <lineage>
        <taxon>Bacteria</taxon>
        <taxon>Pseudomonadati</taxon>
        <taxon>Campylobacterota</taxon>
        <taxon>Epsilonproteobacteria</taxon>
        <taxon>Campylobacterales</taxon>
        <taxon>Helicobacteraceae</taxon>
        <taxon>Helicobacter</taxon>
    </lineage>
</organism>
<dbReference type="SUPFAM" id="SSF53067">
    <property type="entry name" value="Actin-like ATPase domain"/>
    <property type="match status" value="1"/>
</dbReference>
<accession>T0F269</accession>
<protein>
    <recommendedName>
        <fullName evidence="3">Universal bacterial protein YeaZ</fullName>
    </recommendedName>
</protein>
<reference evidence="1 2" key="1">
    <citation type="journal article" date="2013" name="Genome Announc.">
        <title>Multiple genome sequences of Helicobacter pylori strains of diverse disease and antibiotic resistance backgrounds from Malaysia.</title>
        <authorList>
            <person name="Rehvathy V."/>
            <person name="Tan M.H."/>
            <person name="Gunaletchumy S.P."/>
            <person name="Teh X."/>
            <person name="Wang S."/>
            <person name="Baybayan P."/>
            <person name="Singh S."/>
            <person name="Ashby M."/>
            <person name="Kaakoush N.O."/>
            <person name="Mitchell H.M."/>
            <person name="Croft L.J."/>
            <person name="Goh K.L."/>
            <person name="Loke M.F."/>
            <person name="Vadivelu J."/>
        </authorList>
    </citation>
    <scope>NUCLEOTIDE SEQUENCE [LARGE SCALE GENOMIC DNA]</scope>
    <source>
        <strain evidence="1 2">UM114</strain>
    </source>
</reference>
<dbReference type="Gene3D" id="3.30.420.40">
    <property type="match status" value="1"/>
</dbReference>
<dbReference type="AlphaFoldDB" id="T0F269"/>
<sequence length="173" mass="19724">MRCKRLSLNPKIRVYFLELDLVLISLGEGVLLGVYQNNFLGTSYTSKLKTSEALVEVFSQLFKDFKNPTLPAIKGVYYAKGPGSFTSLKLTHVFLHTLALIHDFELYSTTGFDFNDNTPILVYANKYFVSKEMGSLSDFKDLKIAPKDFMLPPFLEKDKFTQLNTPFYILPPI</sequence>
<dbReference type="PATRIC" id="fig|1355531.3.peg.1446"/>